<evidence type="ECO:0000313" key="2">
    <source>
        <dbReference type="EMBL" id="KAJ9650280.1"/>
    </source>
</evidence>
<feature type="non-terminal residue" evidence="2">
    <location>
        <position position="242"/>
    </location>
</feature>
<name>A0ABQ9NHD3_9PEZI</name>
<keyword evidence="1" id="KW-0472">Membrane</keyword>
<keyword evidence="1" id="KW-0812">Transmembrane</keyword>
<gene>
    <name evidence="2" type="ORF">H2201_009311</name>
</gene>
<keyword evidence="3" id="KW-1185">Reference proteome</keyword>
<dbReference type="Proteomes" id="UP001172684">
    <property type="component" value="Unassembled WGS sequence"/>
</dbReference>
<dbReference type="EMBL" id="JAPDRL010000700">
    <property type="protein sequence ID" value="KAJ9650280.1"/>
    <property type="molecule type" value="Genomic_DNA"/>
</dbReference>
<evidence type="ECO:0000313" key="3">
    <source>
        <dbReference type="Proteomes" id="UP001172684"/>
    </source>
</evidence>
<proteinExistence type="predicted"/>
<evidence type="ECO:0000256" key="1">
    <source>
        <dbReference type="SAM" id="Phobius"/>
    </source>
</evidence>
<feature type="non-terminal residue" evidence="2">
    <location>
        <position position="1"/>
    </location>
</feature>
<feature type="transmembrane region" description="Helical" evidence="1">
    <location>
        <begin position="199"/>
        <end position="218"/>
    </location>
</feature>
<keyword evidence="1" id="KW-1133">Transmembrane helix</keyword>
<comment type="caution">
    <text evidence="2">The sequence shown here is derived from an EMBL/GenBank/DDBJ whole genome shotgun (WGS) entry which is preliminary data.</text>
</comment>
<sequence>DDALAIFQDVHRLLLDILYNRRYGQLDQLTSTLESLLTRGVLDTYADILVFSIFCAARKAAFDEVYLEVTDRNPLFNEHSDQAAAFSELFALGSRCDAYFDVTPNAFGKILAERYRAYYGQPDHQPPIQIGNAPAVSSAYAAAQTDIDPHEKASVMPAYKRFTFLSVFAIPALVDIMLLTTTGRGLYLSAFMSLREQEYATLALMLSLLLSGAIGTWISIGGTYYLISMAFSAAEMFILTRL</sequence>
<accession>A0ABQ9NHD3</accession>
<reference evidence="2" key="1">
    <citation type="submission" date="2022-10" db="EMBL/GenBank/DDBJ databases">
        <title>Culturing micro-colonial fungi from biological soil crusts in the Mojave desert and describing Neophaeococcomyces mojavensis, and introducing the new genera and species Taxawa tesnikishii.</title>
        <authorList>
            <person name="Kurbessoian T."/>
            <person name="Stajich J.E."/>
        </authorList>
    </citation>
    <scope>NUCLEOTIDE SEQUENCE</scope>
    <source>
        <strain evidence="2">TK_1</strain>
    </source>
</reference>
<organism evidence="2 3">
    <name type="scientific">Coniosporium apollinis</name>
    <dbReference type="NCBI Taxonomy" id="61459"/>
    <lineage>
        <taxon>Eukaryota</taxon>
        <taxon>Fungi</taxon>
        <taxon>Dikarya</taxon>
        <taxon>Ascomycota</taxon>
        <taxon>Pezizomycotina</taxon>
        <taxon>Dothideomycetes</taxon>
        <taxon>Dothideomycetes incertae sedis</taxon>
        <taxon>Coniosporium</taxon>
    </lineage>
</organism>
<feature type="transmembrane region" description="Helical" evidence="1">
    <location>
        <begin position="162"/>
        <end position="187"/>
    </location>
</feature>
<protein>
    <submittedName>
        <fullName evidence="2">Uncharacterized protein</fullName>
    </submittedName>
</protein>